<dbReference type="GO" id="GO:0016020">
    <property type="term" value="C:membrane"/>
    <property type="evidence" value="ECO:0007669"/>
    <property type="project" value="UniProtKB-SubCell"/>
</dbReference>
<evidence type="ECO:0000313" key="7">
    <source>
        <dbReference type="EMBL" id="CAE2237939.1"/>
    </source>
</evidence>
<feature type="transmembrane region" description="Helical" evidence="6">
    <location>
        <begin position="61"/>
        <end position="80"/>
    </location>
</feature>
<evidence type="ECO:0000256" key="5">
    <source>
        <dbReference type="ARBA" id="ARBA00023136"/>
    </source>
</evidence>
<evidence type="ECO:0000256" key="1">
    <source>
        <dbReference type="ARBA" id="ARBA00004370"/>
    </source>
</evidence>
<evidence type="ECO:0000256" key="6">
    <source>
        <dbReference type="SAM" id="Phobius"/>
    </source>
</evidence>
<evidence type="ECO:0000256" key="3">
    <source>
        <dbReference type="ARBA" id="ARBA00022692"/>
    </source>
</evidence>
<dbReference type="Gene3D" id="1.10.10.1740">
    <property type="entry name" value="Transmembrane protein 14-like"/>
    <property type="match status" value="1"/>
</dbReference>
<evidence type="ECO:0000256" key="2">
    <source>
        <dbReference type="ARBA" id="ARBA00007590"/>
    </source>
</evidence>
<comment type="similarity">
    <text evidence="2">Belongs to the TMEM14 family.</text>
</comment>
<gene>
    <name evidence="7" type="ORF">VSP0166_LOCUS16277</name>
</gene>
<keyword evidence="5 6" id="KW-0472">Membrane</keyword>
<comment type="subcellular location">
    <subcellularLocation>
        <location evidence="1">Membrane</location>
    </subcellularLocation>
</comment>
<dbReference type="Pfam" id="PF03647">
    <property type="entry name" value="Tmemb_14"/>
    <property type="match status" value="1"/>
</dbReference>
<keyword evidence="4 6" id="KW-1133">Transmembrane helix</keyword>
<name>A0A7S4IRY6_9EUKA</name>
<organism evidence="7">
    <name type="scientific">Vannella robusta</name>
    <dbReference type="NCBI Taxonomy" id="1487602"/>
    <lineage>
        <taxon>Eukaryota</taxon>
        <taxon>Amoebozoa</taxon>
        <taxon>Discosea</taxon>
        <taxon>Flabellinia</taxon>
        <taxon>Vannellidae</taxon>
        <taxon>Vannella</taxon>
    </lineage>
</organism>
<dbReference type="EMBL" id="HBKP01023342">
    <property type="protein sequence ID" value="CAE2237939.1"/>
    <property type="molecule type" value="Transcribed_RNA"/>
</dbReference>
<dbReference type="AlphaFoldDB" id="A0A7S4IRY6"/>
<protein>
    <submittedName>
        <fullName evidence="7">Uncharacterized protein</fullName>
    </submittedName>
</protein>
<feature type="transmembrane region" description="Helical" evidence="6">
    <location>
        <begin position="37"/>
        <end position="55"/>
    </location>
</feature>
<reference evidence="7" key="1">
    <citation type="submission" date="2021-01" db="EMBL/GenBank/DDBJ databases">
        <authorList>
            <person name="Corre E."/>
            <person name="Pelletier E."/>
            <person name="Niang G."/>
            <person name="Scheremetjew M."/>
            <person name="Finn R."/>
            <person name="Kale V."/>
            <person name="Holt S."/>
            <person name="Cochrane G."/>
            <person name="Meng A."/>
            <person name="Brown T."/>
            <person name="Cohen L."/>
        </authorList>
    </citation>
    <scope>NUCLEOTIDE SEQUENCE</scope>
    <source>
        <strain evidence="7">DIVA3 518/3/11/1/6</strain>
    </source>
</reference>
<accession>A0A7S4IRY6</accession>
<dbReference type="InterPro" id="IPR044890">
    <property type="entry name" value="TMEM14_sf"/>
</dbReference>
<keyword evidence="3 6" id="KW-0812">Transmembrane</keyword>
<proteinExistence type="inferred from homology"/>
<feature type="transmembrane region" description="Helical" evidence="6">
    <location>
        <begin position="6"/>
        <end position="30"/>
    </location>
</feature>
<evidence type="ECO:0000256" key="4">
    <source>
        <dbReference type="ARBA" id="ARBA00022989"/>
    </source>
</evidence>
<sequence>MDPSWIVSGVSDGLILLYAVMLVAGGIVGYKKANSRVSLVCGIVFGCMFVSLVLLSFLTPYFAYATMLAVSLILVIFFSIRLVKTKRPQSTIPGIVGGVVVFIVCIVSLGWGNHDNIWADDSNDLSSVTYSYRYVY</sequence>
<dbReference type="InterPro" id="IPR005349">
    <property type="entry name" value="TMEM14"/>
</dbReference>
<feature type="transmembrane region" description="Helical" evidence="6">
    <location>
        <begin position="92"/>
        <end position="111"/>
    </location>
</feature>